<evidence type="ECO:0000256" key="2">
    <source>
        <dbReference type="ARBA" id="ARBA00022448"/>
    </source>
</evidence>
<gene>
    <name evidence="5" type="ORF">FPZ08_20635</name>
</gene>
<evidence type="ECO:0000256" key="1">
    <source>
        <dbReference type="ARBA" id="ARBA00009023"/>
    </source>
</evidence>
<dbReference type="EMBL" id="CP042304">
    <property type="protein sequence ID" value="QDZ12932.1"/>
    <property type="molecule type" value="Genomic_DNA"/>
</dbReference>
<keyword evidence="2" id="KW-0813">Transport</keyword>
<proteinExistence type="inferred from homology"/>
<dbReference type="OrthoDB" id="6073716at2"/>
<reference evidence="5 6" key="1">
    <citation type="submission" date="2019-07" db="EMBL/GenBank/DDBJ databases">
        <title>Full genome sequence of Devosia sp. Gsoil 520.</title>
        <authorList>
            <person name="Im W.-T."/>
        </authorList>
    </citation>
    <scope>NUCLEOTIDE SEQUENCE [LARGE SCALE GENOMIC DNA]</scope>
    <source>
        <strain evidence="5 6">Gsoil 520</strain>
    </source>
</reference>
<accession>A0A5B8LZV9</accession>
<feature type="signal peptide" evidence="4">
    <location>
        <begin position="1"/>
        <end position="23"/>
    </location>
</feature>
<protein>
    <submittedName>
        <fullName evidence="5">C4-dicarboxylate ABC transporter substrate-binding protein</fullName>
    </submittedName>
</protein>
<dbReference type="AlphaFoldDB" id="A0A5B8LZV9"/>
<evidence type="ECO:0000313" key="6">
    <source>
        <dbReference type="Proteomes" id="UP000315364"/>
    </source>
</evidence>
<name>A0A5B8LZV9_9HYPH</name>
<keyword evidence="6" id="KW-1185">Reference proteome</keyword>
<sequence length="373" mass="39173">MNNLTRLLAVASLAALAAGTAEARELRLASGAPPAHPATDPMYNSFMEFLPEETDGELTGLMIGPEVVGIVAVKQALQSSLAEVGNVLPLFAAGDLPNTVLTADLAFLATTPHAMGAAVTEYVVTCEECQAEFKAMGGVFVGAGSSDIYVLLTTKPVQSLADLQGLRLRSGGTPYARWAEALGAAPAQVPVSDTFESMSQGVLDGTMASVSDLISYRLVDVAKYIIDVPLGTYHTTSNFTVASGTWAELTPELRADFARAANRSSALFTQSWGYDRAAAARQAALDAGIEIIQPDQDLLDATNEFRFSDVADAVTVAESQLGVTGAADKIARFQALVEKWTGITDAANGDVDAIAAAVQTEVWDKVDWSTYGL</sequence>
<dbReference type="Gene3D" id="3.40.190.170">
    <property type="entry name" value="Bacterial extracellular solute-binding protein, family 7"/>
    <property type="match status" value="1"/>
</dbReference>
<dbReference type="RefSeq" id="WP_146292434.1">
    <property type="nucleotide sequence ID" value="NZ_CP042304.1"/>
</dbReference>
<dbReference type="CDD" id="cd13666">
    <property type="entry name" value="PBP2_TRAP_DctP_like_1"/>
    <property type="match status" value="1"/>
</dbReference>
<evidence type="ECO:0000313" key="5">
    <source>
        <dbReference type="EMBL" id="QDZ12932.1"/>
    </source>
</evidence>
<dbReference type="InterPro" id="IPR018389">
    <property type="entry name" value="DctP_fam"/>
</dbReference>
<feature type="chain" id="PRO_5022978171" evidence="4">
    <location>
        <begin position="24"/>
        <end position="373"/>
    </location>
</feature>
<dbReference type="NCBIfam" id="NF037995">
    <property type="entry name" value="TRAP_S1"/>
    <property type="match status" value="1"/>
</dbReference>
<evidence type="ECO:0000256" key="3">
    <source>
        <dbReference type="ARBA" id="ARBA00022729"/>
    </source>
</evidence>
<keyword evidence="3 4" id="KW-0732">Signal</keyword>
<dbReference type="InterPro" id="IPR038404">
    <property type="entry name" value="TRAP_DctP_sf"/>
</dbReference>
<organism evidence="5 6">
    <name type="scientific">Devosia ginsengisoli</name>
    <dbReference type="NCBI Taxonomy" id="400770"/>
    <lineage>
        <taxon>Bacteria</taxon>
        <taxon>Pseudomonadati</taxon>
        <taxon>Pseudomonadota</taxon>
        <taxon>Alphaproteobacteria</taxon>
        <taxon>Hyphomicrobiales</taxon>
        <taxon>Devosiaceae</taxon>
        <taxon>Devosia</taxon>
    </lineage>
</organism>
<dbReference type="KEGG" id="dea:FPZ08_20635"/>
<dbReference type="PANTHER" id="PTHR33376:SF7">
    <property type="entry name" value="C4-DICARBOXYLATE-BINDING PROTEIN DCTB"/>
    <property type="match status" value="1"/>
</dbReference>
<dbReference type="Pfam" id="PF03480">
    <property type="entry name" value="DctP"/>
    <property type="match status" value="1"/>
</dbReference>
<dbReference type="GO" id="GO:0055085">
    <property type="term" value="P:transmembrane transport"/>
    <property type="evidence" value="ECO:0007669"/>
    <property type="project" value="InterPro"/>
</dbReference>
<dbReference type="Proteomes" id="UP000315364">
    <property type="component" value="Chromosome"/>
</dbReference>
<comment type="similarity">
    <text evidence="1">Belongs to the bacterial solute-binding protein 7 family.</text>
</comment>
<evidence type="ECO:0000256" key="4">
    <source>
        <dbReference type="SAM" id="SignalP"/>
    </source>
</evidence>
<dbReference type="PANTHER" id="PTHR33376">
    <property type="match status" value="1"/>
</dbReference>